<feature type="domain" description="MobA/MobL protein" evidence="6">
    <location>
        <begin position="17"/>
        <end position="312"/>
    </location>
</feature>
<dbReference type="Proteomes" id="UP000262371">
    <property type="component" value="Unassembled WGS sequence"/>
</dbReference>
<keyword evidence="8" id="KW-1185">Reference proteome</keyword>
<dbReference type="InterPro" id="IPR014136">
    <property type="entry name" value="TraA_Ti"/>
</dbReference>
<evidence type="ECO:0000256" key="2">
    <source>
        <dbReference type="ARBA" id="ARBA00022741"/>
    </source>
</evidence>
<evidence type="ECO:0000256" key="1">
    <source>
        <dbReference type="ARBA" id="ARBA00010873"/>
    </source>
</evidence>
<evidence type="ECO:0000313" key="7">
    <source>
        <dbReference type="EMBL" id="RFD20165.1"/>
    </source>
</evidence>
<feature type="compositionally biased region" description="Basic and acidic residues" evidence="5">
    <location>
        <begin position="151"/>
        <end position="169"/>
    </location>
</feature>
<dbReference type="NCBIfam" id="TIGR02768">
    <property type="entry name" value="TraA_Ti"/>
    <property type="match status" value="1"/>
</dbReference>
<dbReference type="InterPro" id="IPR027417">
    <property type="entry name" value="P-loop_NTPase"/>
</dbReference>
<feature type="region of interest" description="Disordered" evidence="5">
    <location>
        <begin position="852"/>
        <end position="934"/>
    </location>
</feature>
<feature type="region of interest" description="Disordered" evidence="5">
    <location>
        <begin position="1094"/>
        <end position="1123"/>
    </location>
</feature>
<gene>
    <name evidence="7" type="primary">traA</name>
    <name evidence="7" type="ORF">DY926_07580</name>
</gene>
<dbReference type="Gene3D" id="2.30.30.940">
    <property type="match status" value="1"/>
</dbReference>
<evidence type="ECO:0000256" key="5">
    <source>
        <dbReference type="SAM" id="MobiDB-lite"/>
    </source>
</evidence>
<organism evidence="7 8">
    <name type="scientific">Komagataeibacter melaceti</name>
    <dbReference type="NCBI Taxonomy" id="2766577"/>
    <lineage>
        <taxon>Bacteria</taxon>
        <taxon>Pseudomonadati</taxon>
        <taxon>Pseudomonadota</taxon>
        <taxon>Alphaproteobacteria</taxon>
        <taxon>Acetobacterales</taxon>
        <taxon>Acetobacteraceae</taxon>
        <taxon>Komagataeibacter</taxon>
    </lineage>
</organism>
<dbReference type="InterPro" id="IPR005053">
    <property type="entry name" value="MobA_MobL"/>
</dbReference>
<feature type="compositionally biased region" description="Basic and acidic residues" evidence="5">
    <location>
        <begin position="852"/>
        <end position="878"/>
    </location>
</feature>
<keyword evidence="4" id="KW-0184">Conjugation</keyword>
<dbReference type="PANTHER" id="PTHR43788:SF6">
    <property type="entry name" value="DNA HELICASE B"/>
    <property type="match status" value="1"/>
</dbReference>
<dbReference type="InterPro" id="IPR050534">
    <property type="entry name" value="Coronavir_polyprotein_1ab"/>
</dbReference>
<dbReference type="CDD" id="cd18809">
    <property type="entry name" value="SF1_C_RecD"/>
    <property type="match status" value="1"/>
</dbReference>
<dbReference type="EMBL" id="QUWV01000056">
    <property type="protein sequence ID" value="RFD20165.1"/>
    <property type="molecule type" value="Genomic_DNA"/>
</dbReference>
<protein>
    <submittedName>
        <fullName evidence="7">Ti-type conjugative transfer relaxase TraA</fullName>
    </submittedName>
</protein>
<dbReference type="Pfam" id="PF13604">
    <property type="entry name" value="AAA_30"/>
    <property type="match status" value="1"/>
</dbReference>
<accession>A0A371Z105</accession>
<dbReference type="SUPFAM" id="SSF52540">
    <property type="entry name" value="P-loop containing nucleoside triphosphate hydrolases"/>
    <property type="match status" value="2"/>
</dbReference>
<evidence type="ECO:0000313" key="8">
    <source>
        <dbReference type="Proteomes" id="UP000262371"/>
    </source>
</evidence>
<dbReference type="NCBIfam" id="NF010464">
    <property type="entry name" value="PRK13889.1"/>
    <property type="match status" value="1"/>
</dbReference>
<proteinExistence type="inferred from homology"/>
<dbReference type="PANTHER" id="PTHR43788">
    <property type="entry name" value="DNA2/NAM7 HELICASE FAMILY MEMBER"/>
    <property type="match status" value="1"/>
</dbReference>
<reference evidence="7 8" key="1">
    <citation type="submission" date="2018-08" db="EMBL/GenBank/DDBJ databases">
        <title>Komagataeibacter sp. AV 382.</title>
        <authorList>
            <person name="Skraban J."/>
            <person name="Trcek J."/>
        </authorList>
    </citation>
    <scope>NUCLEOTIDE SEQUENCE [LARGE SCALE GENOMIC DNA]</scope>
    <source>
        <strain evidence="7 8">AV 382</strain>
    </source>
</reference>
<evidence type="ECO:0000259" key="6">
    <source>
        <dbReference type="Pfam" id="PF03389"/>
    </source>
</evidence>
<dbReference type="Pfam" id="PF03389">
    <property type="entry name" value="MobA_MobL"/>
    <property type="match status" value="1"/>
</dbReference>
<feature type="region of interest" description="Disordered" evidence="5">
    <location>
        <begin position="151"/>
        <end position="208"/>
    </location>
</feature>
<dbReference type="Gene3D" id="3.30.930.30">
    <property type="match status" value="1"/>
</dbReference>
<dbReference type="CDD" id="cd17933">
    <property type="entry name" value="DEXSc_RecD-like"/>
    <property type="match status" value="1"/>
</dbReference>
<dbReference type="GO" id="GO:0003678">
    <property type="term" value="F:DNA helicase activity"/>
    <property type="evidence" value="ECO:0007669"/>
    <property type="project" value="UniProtKB-ARBA"/>
</dbReference>
<dbReference type="Gene3D" id="3.40.50.300">
    <property type="entry name" value="P-loop containing nucleotide triphosphate hydrolases"/>
    <property type="match status" value="2"/>
</dbReference>
<keyword evidence="3" id="KW-0067">ATP-binding</keyword>
<comment type="caution">
    <text evidence="7">The sequence shown here is derived from an EMBL/GenBank/DDBJ whole genome shotgun (WGS) entry which is preliminary data.</text>
</comment>
<dbReference type="OrthoDB" id="1826980at2"/>
<comment type="similarity">
    <text evidence="1">Belongs to the MobA/MobL family.</text>
</comment>
<dbReference type="GO" id="GO:0005524">
    <property type="term" value="F:ATP binding"/>
    <property type="evidence" value="ECO:0007669"/>
    <property type="project" value="UniProtKB-KW"/>
</dbReference>
<evidence type="ECO:0000256" key="3">
    <source>
        <dbReference type="ARBA" id="ARBA00022840"/>
    </source>
</evidence>
<name>A0A371Z105_9PROT</name>
<feature type="compositionally biased region" description="Basic and acidic residues" evidence="5">
    <location>
        <begin position="914"/>
        <end position="926"/>
    </location>
</feature>
<sequence>MAIYHLHAKVISRATGRSAVAAAAYRAASRLHDVRLDRDHDFSNKSGVVHSEILLPDGAPERFLDRATLWNEVEAIEKRKDAQLAREVEFSIPREMTQAQGIALARDFVREQFVERGMVADLNVHWDIGEDGQAKPHAHVMLSTRRIEVRTGEAVHGRRDGIPHPERGGRGAYDITPDPGPDGAERGRRSTQAHDPSADGNPGDAAWHPAEALDAGEALAAAGRTARLIAAARLRHEGLEQDQPSIGFGAKERLWNDKDLLLTWRERWASLANERLAELDLDVRIDHRSFAAQGIDLEPQNKIGPAGMRREERGEDAERVADHLEIARRNGERLLAEPHVALEALTRQQSTFTRQDLARFVDRQTVDAEQFSAVMVRVEACPELVALGKDGHGRERFSTRAMIGVEQRLEEALLAMGRSQGHAVPLAVRRAAMARDGLGDEQALAVGEVTKSRDLSVVVGYAGTGKSTMLGVAREAWEMAGYRVRGAALSGIAAEGLEAGSGIESRTLASLERAWERGFDQLERGDVLVVDEAGMVGSRQMERVLSAARDAGAKVVLVGDPEQLQAIEAGGAFRAVAERVGSVEITTVRRQREDWQQDATKELATGRTGEALGRYEAAGMVRGHETLEEARAGVIAGWDEARQAAPEESQIMLAHRRVDVRALNEAAREIRREAGELGDDVLVPTAQGERVFADGERVYFLRNDRALGVKNGTLGTVRGITGSVEAGDLVLSVQLDGKEGGGHGRVVSVSVADYDALDHGYAATIHKSQGVTVERAHVLATGSMDRHGAYVALSRHRESVSVHWGRDDVGDRDGLVRRLSRERLKDTTLDYPHVQDRDTGFARRRGLHVPESEIVVEREKAASGPPKDRQAEAVRKSDPAPAQQKRGMFDGLDLSVRPGRRTAEKDVSAGMEAEAGKGKNGAEREAPASPFAGLRLPRVQREQVPAGLGGFVPGGDPLHQAVEQYARAVRDIGRMVEQDLPVLEHQKKAWLDASTALERLRPGAVIALETAVKHEPEIRQALYGLEGPARARRLVEGLEHEDKVRTSPELRAARFVKAWDGLSREQQGVALRELKRDAQLESLLRRKGHELGIKKGSTLDHGLQPPRTRSLSRSRGRDMDMGM</sequence>
<dbReference type="AlphaFoldDB" id="A0A371Z105"/>
<evidence type="ECO:0000256" key="4">
    <source>
        <dbReference type="ARBA" id="ARBA00022971"/>
    </source>
</evidence>
<dbReference type="RefSeq" id="WP_116702814.1">
    <property type="nucleotide sequence ID" value="NZ_QUWV01000056.1"/>
</dbReference>
<keyword evidence="2" id="KW-0547">Nucleotide-binding</keyword>